<reference evidence="2 3" key="1">
    <citation type="submission" date="2018-03" db="EMBL/GenBank/DDBJ databases">
        <title>Genomic Encyclopedia of Archaeal and Bacterial Type Strains, Phase II (KMG-II): from individual species to whole genera.</title>
        <authorList>
            <person name="Goeker M."/>
        </authorList>
    </citation>
    <scope>NUCLEOTIDE SEQUENCE [LARGE SCALE GENOMIC DNA]</scope>
    <source>
        <strain evidence="2 3">DSM 45211</strain>
    </source>
</reference>
<dbReference type="Proteomes" id="UP000243528">
    <property type="component" value="Unassembled WGS sequence"/>
</dbReference>
<gene>
    <name evidence="2" type="ORF">CLV30_110153</name>
</gene>
<keyword evidence="3" id="KW-1185">Reference proteome</keyword>
<organism evidence="2 3">
    <name type="scientific">Haloactinopolyspora alba</name>
    <dbReference type="NCBI Taxonomy" id="648780"/>
    <lineage>
        <taxon>Bacteria</taxon>
        <taxon>Bacillati</taxon>
        <taxon>Actinomycetota</taxon>
        <taxon>Actinomycetes</taxon>
        <taxon>Jiangellales</taxon>
        <taxon>Jiangellaceae</taxon>
        <taxon>Haloactinopolyspora</taxon>
    </lineage>
</organism>
<dbReference type="AlphaFoldDB" id="A0A2P8DZ71"/>
<sequence>MNGQPRVMTTRNWLVYPSLPAAEYGNVSRTRSVRPTADPSAINRRMLDDVERNHYRSGLGHSTRRAPSGPPAARTDTSRRTIPASVIADAGRHVDELARDLGNPLVTTAITGNSRDVRDACDLVRAGIERYGPHAAPAHLHNLAAGLYELRSALALNLARAAGCIDPDRLSEQLRHAHRPHRRRRTR</sequence>
<dbReference type="EMBL" id="PYGE01000010">
    <property type="protein sequence ID" value="PSL02499.1"/>
    <property type="molecule type" value="Genomic_DNA"/>
</dbReference>
<name>A0A2P8DZ71_9ACTN</name>
<protein>
    <submittedName>
        <fullName evidence="2">Uncharacterized protein</fullName>
    </submittedName>
</protein>
<evidence type="ECO:0000313" key="2">
    <source>
        <dbReference type="EMBL" id="PSL02499.1"/>
    </source>
</evidence>
<proteinExistence type="predicted"/>
<accession>A0A2P8DZ71</accession>
<evidence type="ECO:0000256" key="1">
    <source>
        <dbReference type="SAM" id="MobiDB-lite"/>
    </source>
</evidence>
<evidence type="ECO:0000313" key="3">
    <source>
        <dbReference type="Proteomes" id="UP000243528"/>
    </source>
</evidence>
<comment type="caution">
    <text evidence="2">The sequence shown here is derived from an EMBL/GenBank/DDBJ whole genome shotgun (WGS) entry which is preliminary data.</text>
</comment>
<feature type="region of interest" description="Disordered" evidence="1">
    <location>
        <begin position="56"/>
        <end position="80"/>
    </location>
</feature>